<keyword evidence="12" id="KW-1185">Reference proteome</keyword>
<dbReference type="Proteomes" id="UP000825679">
    <property type="component" value="Chromosome"/>
</dbReference>
<evidence type="ECO:0000256" key="7">
    <source>
        <dbReference type="PROSITE-ProRule" id="PRU00284"/>
    </source>
</evidence>
<evidence type="ECO:0000256" key="8">
    <source>
        <dbReference type="SAM" id="MobiDB-lite"/>
    </source>
</evidence>
<evidence type="ECO:0000313" key="12">
    <source>
        <dbReference type="Proteomes" id="UP000825679"/>
    </source>
</evidence>
<feature type="domain" description="Methyl-accepting transducer" evidence="10">
    <location>
        <begin position="267"/>
        <end position="503"/>
    </location>
</feature>
<dbReference type="PANTHER" id="PTHR32089:SF112">
    <property type="entry name" value="LYSOZYME-LIKE PROTEIN-RELATED"/>
    <property type="match status" value="1"/>
</dbReference>
<dbReference type="Pfam" id="PF17200">
    <property type="entry name" value="sCache_2"/>
    <property type="match status" value="1"/>
</dbReference>
<keyword evidence="4 9" id="KW-1133">Transmembrane helix</keyword>
<keyword evidence="5 9" id="KW-0472">Membrane</keyword>
<feature type="compositionally biased region" description="Basic and acidic residues" evidence="8">
    <location>
        <begin position="320"/>
        <end position="329"/>
    </location>
</feature>
<feature type="transmembrane region" description="Helical" evidence="9">
    <location>
        <begin position="185"/>
        <end position="205"/>
    </location>
</feature>
<evidence type="ECO:0000256" key="9">
    <source>
        <dbReference type="SAM" id="Phobius"/>
    </source>
</evidence>
<dbReference type="Pfam" id="PF00015">
    <property type="entry name" value="MCPsignal"/>
    <property type="match status" value="1"/>
</dbReference>
<organism evidence="11 12">
    <name type="scientific">Deefgea tanakiae</name>
    <dbReference type="NCBI Taxonomy" id="2865840"/>
    <lineage>
        <taxon>Bacteria</taxon>
        <taxon>Pseudomonadati</taxon>
        <taxon>Pseudomonadota</taxon>
        <taxon>Betaproteobacteria</taxon>
        <taxon>Neisseriales</taxon>
        <taxon>Chitinibacteraceae</taxon>
        <taxon>Deefgea</taxon>
    </lineage>
</organism>
<dbReference type="InterPro" id="IPR033480">
    <property type="entry name" value="sCache_2"/>
</dbReference>
<dbReference type="PANTHER" id="PTHR32089">
    <property type="entry name" value="METHYL-ACCEPTING CHEMOTAXIS PROTEIN MCPB"/>
    <property type="match status" value="1"/>
</dbReference>
<evidence type="ECO:0000256" key="5">
    <source>
        <dbReference type="ARBA" id="ARBA00023136"/>
    </source>
</evidence>
<evidence type="ECO:0000256" key="1">
    <source>
        <dbReference type="ARBA" id="ARBA00004651"/>
    </source>
</evidence>
<dbReference type="Gene3D" id="3.30.450.20">
    <property type="entry name" value="PAS domain"/>
    <property type="match status" value="1"/>
</dbReference>
<keyword evidence="2" id="KW-1003">Cell membrane</keyword>
<name>A0ABX8Z246_9NEIS</name>
<evidence type="ECO:0000256" key="2">
    <source>
        <dbReference type="ARBA" id="ARBA00022475"/>
    </source>
</evidence>
<dbReference type="InterPro" id="IPR004089">
    <property type="entry name" value="MCPsignal_dom"/>
</dbReference>
<evidence type="ECO:0000259" key="10">
    <source>
        <dbReference type="PROSITE" id="PS50111"/>
    </source>
</evidence>
<dbReference type="CDD" id="cd11386">
    <property type="entry name" value="MCP_signal"/>
    <property type="match status" value="1"/>
</dbReference>
<dbReference type="SUPFAM" id="SSF58104">
    <property type="entry name" value="Methyl-accepting chemotaxis protein (MCP) signaling domain"/>
    <property type="match status" value="1"/>
</dbReference>
<accession>A0ABX8Z246</accession>
<evidence type="ECO:0000256" key="6">
    <source>
        <dbReference type="ARBA" id="ARBA00023224"/>
    </source>
</evidence>
<dbReference type="SMART" id="SM01049">
    <property type="entry name" value="Cache_2"/>
    <property type="match status" value="1"/>
</dbReference>
<evidence type="ECO:0000313" key="11">
    <source>
        <dbReference type="EMBL" id="QZA76659.1"/>
    </source>
</evidence>
<dbReference type="PROSITE" id="PS50111">
    <property type="entry name" value="CHEMOTAXIS_TRANSDUC_2"/>
    <property type="match status" value="1"/>
</dbReference>
<evidence type="ECO:0000256" key="3">
    <source>
        <dbReference type="ARBA" id="ARBA00022692"/>
    </source>
</evidence>
<sequence length="539" mass="58828">MTVRSRLLGLIALAVLGVLIVAIMSSFILKQQMLEDRQEKLRNLVELSIQLAEQGYAKEQAGKMNRSEAQAEVIASIKALRYSGKEYFWINDMQPRMVMHAIKPELDGKDLSASKDPDGKLLFVSMVDVVKQQGKGFVDYQWPKPGADQPQAKLSFVQGFAPWGWVIGTGVYIEDISQQFWQTLLTEFLIIVLCTAVLIAIALAISRSLQRQLGGEPSEAAAQMQAIAAGDLQKQIPLKAGDQQSMMFHLCTMQTALRQVVSELGDVANGVNSMSTQLATDAHQVENGSSRQQEAAEAMAAAITEMTESIHHIASSADSANEHSRHSEQQSRSGSAVLSKAVHEMDDINQAVAQTSTVISQLVQKTESISTIMNTIRDVADQTNLLALNAAIEAARAGEQGRGFAVVADEVRKLAERTSRATTEIAGMIDDIQQGSNASRDHMQTAVERVSQGVSLARQGGEVVLEIEQSARKTLQMVESISSALHEQTQANQMVNEQVDRIAMTSESNAAAASNARQLSTQLQAQTHRLREVMTRFRT</sequence>
<dbReference type="RefSeq" id="WP_221005063.1">
    <property type="nucleotide sequence ID" value="NZ_CP081150.1"/>
</dbReference>
<feature type="region of interest" description="Disordered" evidence="8">
    <location>
        <begin position="315"/>
        <end position="339"/>
    </location>
</feature>
<protein>
    <submittedName>
        <fullName evidence="11">Cache domain-containing protein</fullName>
    </submittedName>
</protein>
<comment type="subcellular location">
    <subcellularLocation>
        <location evidence="1">Cell membrane</location>
        <topology evidence="1">Multi-pass membrane protein</topology>
    </subcellularLocation>
</comment>
<feature type="transmembrane region" description="Helical" evidence="9">
    <location>
        <begin position="6"/>
        <end position="29"/>
    </location>
</feature>
<feature type="transmembrane region" description="Helical" evidence="9">
    <location>
        <begin position="154"/>
        <end position="173"/>
    </location>
</feature>
<dbReference type="EMBL" id="CP081150">
    <property type="protein sequence ID" value="QZA76659.1"/>
    <property type="molecule type" value="Genomic_DNA"/>
</dbReference>
<gene>
    <name evidence="11" type="ORF">K4H28_09980</name>
</gene>
<reference evidence="11 12" key="1">
    <citation type="submission" date="2021-08" db="EMBL/GenBank/DDBJ databases">
        <title>complete genome sequencing of Deefgea sp. D25.</title>
        <authorList>
            <person name="Bae J.-W."/>
            <person name="Gim D.-H."/>
        </authorList>
    </citation>
    <scope>NUCLEOTIDE SEQUENCE [LARGE SCALE GENOMIC DNA]</scope>
    <source>
        <strain evidence="11 12">D25</strain>
    </source>
</reference>
<keyword evidence="3 9" id="KW-0812">Transmembrane</keyword>
<evidence type="ECO:0000256" key="4">
    <source>
        <dbReference type="ARBA" id="ARBA00022989"/>
    </source>
</evidence>
<dbReference type="Gene3D" id="1.10.287.950">
    <property type="entry name" value="Methyl-accepting chemotaxis protein"/>
    <property type="match status" value="1"/>
</dbReference>
<keyword evidence="6 7" id="KW-0807">Transducer</keyword>
<dbReference type="SMART" id="SM00283">
    <property type="entry name" value="MA"/>
    <property type="match status" value="1"/>
</dbReference>
<proteinExistence type="predicted"/>